<keyword evidence="1" id="KW-1133">Transmembrane helix</keyword>
<accession>A0A9P8PYY9</accession>
<dbReference type="Proteomes" id="UP000774326">
    <property type="component" value="Unassembled WGS sequence"/>
</dbReference>
<dbReference type="AlphaFoldDB" id="A0A9P8PYY9"/>
<evidence type="ECO:0000313" key="3">
    <source>
        <dbReference type="Proteomes" id="UP000774326"/>
    </source>
</evidence>
<reference evidence="2" key="1">
    <citation type="journal article" date="2021" name="Open Biol.">
        <title>Shared evolutionary footprints suggest mitochondrial oxidative damage underlies multiple complex I losses in fungi.</title>
        <authorList>
            <person name="Schikora-Tamarit M.A."/>
            <person name="Marcet-Houben M."/>
            <person name="Nosek J."/>
            <person name="Gabaldon T."/>
        </authorList>
    </citation>
    <scope>NUCLEOTIDE SEQUENCE</scope>
    <source>
        <strain evidence="2">CBS2887</strain>
    </source>
</reference>
<dbReference type="EMBL" id="JAEUBG010004672">
    <property type="protein sequence ID" value="KAH3680737.1"/>
    <property type="molecule type" value="Genomic_DNA"/>
</dbReference>
<proteinExistence type="predicted"/>
<sequence>MGGVGSSSRTPSRCASNSSFVLGRSMSVSFSRIVGLSKTAGTSSGIGSSRIGLLEAEFKELSDLKLFVSLEFECAALGLACPLSLVFFFTGLFAGCLVLEVKEVALSDSSSIGTSMVIRP</sequence>
<comment type="caution">
    <text evidence="2">The sequence shown here is derived from an EMBL/GenBank/DDBJ whole genome shotgun (WGS) entry which is preliminary data.</text>
</comment>
<evidence type="ECO:0000313" key="2">
    <source>
        <dbReference type="EMBL" id="KAH3680737.1"/>
    </source>
</evidence>
<gene>
    <name evidence="2" type="ORF">WICPIJ_008134</name>
</gene>
<feature type="transmembrane region" description="Helical" evidence="1">
    <location>
        <begin position="75"/>
        <end position="99"/>
    </location>
</feature>
<name>A0A9P8PYY9_WICPI</name>
<evidence type="ECO:0000256" key="1">
    <source>
        <dbReference type="SAM" id="Phobius"/>
    </source>
</evidence>
<organism evidence="2 3">
    <name type="scientific">Wickerhamomyces pijperi</name>
    <name type="common">Yeast</name>
    <name type="synonym">Pichia pijperi</name>
    <dbReference type="NCBI Taxonomy" id="599730"/>
    <lineage>
        <taxon>Eukaryota</taxon>
        <taxon>Fungi</taxon>
        <taxon>Dikarya</taxon>
        <taxon>Ascomycota</taxon>
        <taxon>Saccharomycotina</taxon>
        <taxon>Saccharomycetes</taxon>
        <taxon>Phaffomycetales</taxon>
        <taxon>Wickerhamomycetaceae</taxon>
        <taxon>Wickerhamomyces</taxon>
    </lineage>
</organism>
<keyword evidence="3" id="KW-1185">Reference proteome</keyword>
<reference evidence="2" key="2">
    <citation type="submission" date="2021-01" db="EMBL/GenBank/DDBJ databases">
        <authorList>
            <person name="Schikora-Tamarit M.A."/>
        </authorList>
    </citation>
    <scope>NUCLEOTIDE SEQUENCE</scope>
    <source>
        <strain evidence="2">CBS2887</strain>
    </source>
</reference>
<keyword evidence="1" id="KW-0472">Membrane</keyword>
<protein>
    <submittedName>
        <fullName evidence="2">Uncharacterized protein</fullName>
    </submittedName>
</protein>
<keyword evidence="1" id="KW-0812">Transmembrane</keyword>